<dbReference type="InterPro" id="IPR001128">
    <property type="entry name" value="Cyt_P450"/>
</dbReference>
<dbReference type="InterPro" id="IPR036396">
    <property type="entry name" value="Cyt_P450_sf"/>
</dbReference>
<sequence>MSHPRLTGFRAVATLADLGLAGFAAGVIARRRRTMGLLERTGADARAVARIHRLRDEFGPGPVELVLPRRRVIVVLDPADVGRVLADAPSPFDPANREKRAALGQFQPHGVLVSRGELRAQRRALNEAALDTGAALHRLATPFAEVIADEAARLTTEATTAGHLDAAGFTVAWWRLVRRLTLGSAARDDDEITDLLWTLRSAGNWSFLAPRHRRTREKFFDRLYDHAESPDPDSLLGALLATPTTGATDPIGQVPHWLSAFDAAGIALSRALALLATHPDQRSVATTEALNQTDPATLPYLRACVLESVRLWPTTPLMLRETTEDTDWGEGDQRFTLDAGAALLVAAVAFHRDDRTLPFAHDFVPDIWLDGRARTTPQLVPFSAGPAACPGRDLVLFTTGTLLAQLLRTSDVELRSTPGLDPSAPLPLTYNNFGLDFTITTAALQQR</sequence>
<evidence type="ECO:0000313" key="3">
    <source>
        <dbReference type="EMBL" id="GAD82195.1"/>
    </source>
</evidence>
<evidence type="ECO:0000313" key="4">
    <source>
        <dbReference type="Proteomes" id="UP000017048"/>
    </source>
</evidence>
<proteinExistence type="inferred from homology"/>
<dbReference type="GO" id="GO:0020037">
    <property type="term" value="F:heme binding"/>
    <property type="evidence" value="ECO:0007669"/>
    <property type="project" value="InterPro"/>
</dbReference>
<dbReference type="PANTHER" id="PTHR24305">
    <property type="entry name" value="CYTOCHROME P450"/>
    <property type="match status" value="1"/>
</dbReference>
<comment type="similarity">
    <text evidence="1">Belongs to the cytochrome P450 family.</text>
</comment>
<comment type="caution">
    <text evidence="3">The sequence shown here is derived from an EMBL/GenBank/DDBJ whole genome shotgun (WGS) entry which is preliminary data.</text>
</comment>
<dbReference type="GO" id="GO:0004497">
    <property type="term" value="F:monooxygenase activity"/>
    <property type="evidence" value="ECO:0007669"/>
    <property type="project" value="InterPro"/>
</dbReference>
<keyword evidence="2" id="KW-0472">Membrane</keyword>
<dbReference type="Gene3D" id="1.10.630.10">
    <property type="entry name" value="Cytochrome P450"/>
    <property type="match status" value="1"/>
</dbReference>
<keyword evidence="4" id="KW-1185">Reference proteome</keyword>
<dbReference type="GO" id="GO:0005506">
    <property type="term" value="F:iron ion binding"/>
    <property type="evidence" value="ECO:0007669"/>
    <property type="project" value="InterPro"/>
</dbReference>
<gene>
    <name evidence="3" type="ORF">NCAST_08_00670</name>
</gene>
<evidence type="ECO:0000256" key="1">
    <source>
        <dbReference type="ARBA" id="ARBA00010617"/>
    </source>
</evidence>
<reference evidence="3 4" key="1">
    <citation type="journal article" date="2014" name="BMC Genomics">
        <title>Genome based analysis of type-I polyketide synthase and nonribosomal peptide synthetase gene clusters in seven strains of five representative Nocardia species.</title>
        <authorList>
            <person name="Komaki H."/>
            <person name="Ichikawa N."/>
            <person name="Hosoyama A."/>
            <person name="Takahashi-Nakaguchi A."/>
            <person name="Matsuzawa T."/>
            <person name="Suzuki K."/>
            <person name="Fujita N."/>
            <person name="Gonoi T."/>
        </authorList>
    </citation>
    <scope>NUCLEOTIDE SEQUENCE [LARGE SCALE GENOMIC DNA]</scope>
    <source>
        <strain evidence="3 4">NBRC 15531</strain>
    </source>
</reference>
<dbReference type="GeneID" id="91516912"/>
<dbReference type="GO" id="GO:0016705">
    <property type="term" value="F:oxidoreductase activity, acting on paired donors, with incorporation or reduction of molecular oxygen"/>
    <property type="evidence" value="ECO:0007669"/>
    <property type="project" value="InterPro"/>
</dbReference>
<name>U5E5A0_NOCAS</name>
<dbReference type="SUPFAM" id="SSF48264">
    <property type="entry name" value="Cytochrome P450"/>
    <property type="match status" value="1"/>
</dbReference>
<dbReference type="STRING" id="1824.SAMN05444423_105305"/>
<dbReference type="Proteomes" id="UP000017048">
    <property type="component" value="Unassembled WGS sequence"/>
</dbReference>
<dbReference type="AlphaFoldDB" id="U5E5A0"/>
<dbReference type="Pfam" id="PF00067">
    <property type="entry name" value="p450"/>
    <property type="match status" value="1"/>
</dbReference>
<dbReference type="eggNOG" id="COG2124">
    <property type="taxonomic scope" value="Bacteria"/>
</dbReference>
<evidence type="ECO:0000256" key="2">
    <source>
        <dbReference type="SAM" id="Phobius"/>
    </source>
</evidence>
<dbReference type="PANTHER" id="PTHR24305:SF166">
    <property type="entry name" value="CYTOCHROME P450 12A4, MITOCHONDRIAL-RELATED"/>
    <property type="match status" value="1"/>
</dbReference>
<keyword evidence="2" id="KW-1133">Transmembrane helix</keyword>
<accession>U5E5A0</accession>
<keyword evidence="2" id="KW-0812">Transmembrane</keyword>
<dbReference type="RefSeq" id="WP_019050564.1">
    <property type="nucleotide sequence ID" value="NZ_BAFO02000008.1"/>
</dbReference>
<protein>
    <submittedName>
        <fullName evidence="3">Cytochrome P450</fullName>
    </submittedName>
</protein>
<dbReference type="InterPro" id="IPR050121">
    <property type="entry name" value="Cytochrome_P450_monoxygenase"/>
</dbReference>
<organism evidence="3 4">
    <name type="scientific">Nocardia asteroides NBRC 15531</name>
    <dbReference type="NCBI Taxonomy" id="1110697"/>
    <lineage>
        <taxon>Bacteria</taxon>
        <taxon>Bacillati</taxon>
        <taxon>Actinomycetota</taxon>
        <taxon>Actinomycetes</taxon>
        <taxon>Mycobacteriales</taxon>
        <taxon>Nocardiaceae</taxon>
        <taxon>Nocardia</taxon>
    </lineage>
</organism>
<dbReference type="EMBL" id="BAFO02000008">
    <property type="protein sequence ID" value="GAD82195.1"/>
    <property type="molecule type" value="Genomic_DNA"/>
</dbReference>
<feature type="transmembrane region" description="Helical" evidence="2">
    <location>
        <begin position="6"/>
        <end position="29"/>
    </location>
</feature>
<dbReference type="OrthoDB" id="7376058at2"/>